<evidence type="ECO:0000256" key="3">
    <source>
        <dbReference type="ARBA" id="ARBA00004477"/>
    </source>
</evidence>
<keyword evidence="24" id="KW-1185">Reference proteome</keyword>
<dbReference type="GO" id="GO:0048011">
    <property type="term" value="P:neurotrophin TRK receptor signaling pathway"/>
    <property type="evidence" value="ECO:0007669"/>
    <property type="project" value="TreeGrafter"/>
</dbReference>
<dbReference type="InterPro" id="IPR013083">
    <property type="entry name" value="Znf_RING/FYVE/PHD"/>
</dbReference>
<dbReference type="Gene3D" id="3.30.160.60">
    <property type="entry name" value="Classic Zinc Finger"/>
    <property type="match status" value="3"/>
</dbReference>
<dbReference type="GO" id="GO:0008270">
    <property type="term" value="F:zinc ion binding"/>
    <property type="evidence" value="ECO:0007669"/>
    <property type="project" value="UniProtKB-KW"/>
</dbReference>
<dbReference type="InterPro" id="IPR013087">
    <property type="entry name" value="Znf_C2H2_type"/>
</dbReference>
<dbReference type="Pfam" id="PF10256">
    <property type="entry name" value="Erf4"/>
    <property type="match status" value="1"/>
</dbReference>
<evidence type="ECO:0000313" key="24">
    <source>
        <dbReference type="Proteomes" id="UP001279410"/>
    </source>
</evidence>
<keyword evidence="11" id="KW-0256">Endoplasmic reticulum</keyword>
<name>A0AAD3MVW8_LATJO</name>
<dbReference type="AlphaFoldDB" id="A0AAD3MVW8"/>
<evidence type="ECO:0000256" key="16">
    <source>
        <dbReference type="ARBA" id="ARBA00032025"/>
    </source>
</evidence>
<keyword evidence="18" id="KW-0175">Coiled coil</keyword>
<evidence type="ECO:0000256" key="20">
    <source>
        <dbReference type="SAM" id="Phobius"/>
    </source>
</evidence>
<feature type="transmembrane region" description="Helical" evidence="20">
    <location>
        <begin position="705"/>
        <end position="735"/>
    </location>
</feature>
<sequence>MKPHLTGTKKRPPMARPAGAEAALSLQEQLVAAIHGAFEVAVHIAVREVKKLVGQTTGDTYEKMQRENESLKQRLQRAEAMLDSARMSSPPSQQLIKASKYTDRPSHPKYNQVSPSPQVGNAHSSRGIRGDAPPANNSRAQQPADPQDKHVSRNEEQRSGDVEKTQSVSDAASDPEEERNIGCSKEVTEEISCGCVVKVESINQPRQDSTAQDLHLATLSNIDKSTLEQVTVKQEKPEEEERDGSACCLDSIKVEDFSLECMSAVQSKMLEEWEPEVPDTQSQDPNTQLSCTRLAQAHPPNLTAGLPSPTDLPSLSSEFPIFQLAEPAPIPEAPPQIYGVHVRTSRSLGHTVGNLYTCKSCGQTFHLPSLLRRHYGQCQQKLQQRCQQPVAGSKRTRLQLYPPGCSPFRCTECNREFNRMENLKTHLRIHTGERPYTCSVCSKCFRHSGALTRHFRIHTGEKPYICGQCGKSFRNCGGLKFHQRSHSKQLHTAAASQAAVVGLSARGMTMHSAGVSQDASQGTGERGELVHSLSKETSGSPDASELGSPRCNPNFDLLNMVESYKRMAMYLEPVADAVELSRFLLGWKMPLCSLLVCIFLNVFFCTVNEVGWFSVGVVAVTVPAALGYLQDRCGGTASEAELQRRRYHAVHRRDLQTVHLTKQEAMLEVKDLLKHLDDMLSSACQSADAIYKVLYWDSHTRSSRFYGGVLIVVCLLYVAPVGWVLAGLNSAIFLWNRDFCRVLLDLRKFFCMGQTKASEGLCEEQEQGNLLDRTPTPTSLEDLSPGSVEEAEEAEPDDEFKDAIEETPLVLVEDDDGPLGAPEYDTISENGLLSRNEPIRSKVSKLTEKLRKRYPTTSTGNCSSCNAVFSVLKKRRNCSNCGNSFCSRCCSFKVLRSCMGATAPEAQRETVFVCAALKRFQRMQGLVPTATDGNMATEFHNLQELRHSASLANKVFIQRDYSEGTTCKFQTKFPSELESRIERTLFEDTVKTLNNYYAEAEKIGGQSYLEGCLACATAYLIFLCMETRYEKVLKKIAKYIQEQNEKIYAPRDRDFHLLRPGLQWLQLREQLCVRQHCSMTAEEGSVETGVKTTSLTKPHTSATTAAPRSPDQPQLHLDHTGPTRKLD</sequence>
<accession>A0AAD3MVW8</accession>
<feature type="domain" description="C2H2-type" evidence="21">
    <location>
        <begin position="464"/>
        <end position="491"/>
    </location>
</feature>
<feature type="region of interest" description="Disordered" evidence="19">
    <location>
        <begin position="762"/>
        <end position="799"/>
    </location>
</feature>
<feature type="domain" description="FYVE-type" evidence="22">
    <location>
        <begin position="856"/>
        <end position="914"/>
    </location>
</feature>
<evidence type="ECO:0000259" key="22">
    <source>
        <dbReference type="PROSITE" id="PS50178"/>
    </source>
</evidence>
<comment type="subcellular location">
    <subcellularLocation>
        <location evidence="2">Cell projection</location>
        <location evidence="2">Growth cone membrane</location>
        <topology evidence="2">Multi-pass membrane protein</topology>
    </subcellularLocation>
    <subcellularLocation>
        <location evidence="3">Endoplasmic reticulum membrane</location>
        <topology evidence="3">Multi-pass membrane protein</topology>
    </subcellularLocation>
    <subcellularLocation>
        <location evidence="1">Recycling endosome membrane</location>
        <topology evidence="1">Multi-pass membrane protein</topology>
    </subcellularLocation>
</comment>
<dbReference type="GO" id="GO:0005789">
    <property type="term" value="C:endoplasmic reticulum membrane"/>
    <property type="evidence" value="ECO:0007669"/>
    <property type="project" value="UniProtKB-SubCell"/>
</dbReference>
<keyword evidence="8" id="KW-0677">Repeat</keyword>
<dbReference type="InterPro" id="IPR017455">
    <property type="entry name" value="Znf_FYVE-rel"/>
</dbReference>
<reference evidence="23" key="1">
    <citation type="submission" date="2022-08" db="EMBL/GenBank/DDBJ databases">
        <title>Genome sequencing of akame (Lates japonicus).</title>
        <authorList>
            <person name="Hashiguchi Y."/>
            <person name="Takahashi H."/>
        </authorList>
    </citation>
    <scope>NUCLEOTIDE SEQUENCE</scope>
    <source>
        <strain evidence="23">Kochi</strain>
    </source>
</reference>
<evidence type="ECO:0000256" key="15">
    <source>
        <dbReference type="ARBA" id="ARBA00023273"/>
    </source>
</evidence>
<dbReference type="FunFam" id="3.30.160.60:FF:000072">
    <property type="entry name" value="zinc finger protein 143 isoform X1"/>
    <property type="match status" value="1"/>
</dbReference>
<evidence type="ECO:0000256" key="13">
    <source>
        <dbReference type="ARBA" id="ARBA00022989"/>
    </source>
</evidence>
<evidence type="ECO:0000256" key="2">
    <source>
        <dbReference type="ARBA" id="ARBA00004460"/>
    </source>
</evidence>
<dbReference type="EMBL" id="BRZM01000043">
    <property type="protein sequence ID" value="GLD60881.1"/>
    <property type="molecule type" value="Genomic_DNA"/>
</dbReference>
<keyword evidence="6 20" id="KW-0812">Transmembrane</keyword>
<dbReference type="InterPro" id="IPR042405">
    <property type="entry name" value="Protrudin"/>
</dbReference>
<keyword evidence="14 20" id="KW-0472">Membrane</keyword>
<evidence type="ECO:0000259" key="21">
    <source>
        <dbReference type="PROSITE" id="PS50157"/>
    </source>
</evidence>
<dbReference type="InterPro" id="IPR019383">
    <property type="entry name" value="Golgin_A_7/ERF4"/>
</dbReference>
<evidence type="ECO:0000256" key="17">
    <source>
        <dbReference type="PROSITE-ProRule" id="PRU00042"/>
    </source>
</evidence>
<keyword evidence="7" id="KW-0479">Metal-binding</keyword>
<keyword evidence="15" id="KW-0966">Cell projection</keyword>
<feature type="compositionally biased region" description="Polar residues" evidence="19">
    <location>
        <begin position="109"/>
        <end position="124"/>
    </location>
</feature>
<evidence type="ECO:0000256" key="10">
    <source>
        <dbReference type="ARBA" id="ARBA00022771"/>
    </source>
</evidence>
<evidence type="ECO:0000256" key="18">
    <source>
        <dbReference type="SAM" id="Coils"/>
    </source>
</evidence>
<evidence type="ECO:0000256" key="8">
    <source>
        <dbReference type="ARBA" id="ARBA00022737"/>
    </source>
</evidence>
<keyword evidence="13 20" id="KW-1133">Transmembrane helix</keyword>
<organism evidence="23 24">
    <name type="scientific">Lates japonicus</name>
    <name type="common">Japanese lates</name>
    <dbReference type="NCBI Taxonomy" id="270547"/>
    <lineage>
        <taxon>Eukaryota</taxon>
        <taxon>Metazoa</taxon>
        <taxon>Chordata</taxon>
        <taxon>Craniata</taxon>
        <taxon>Vertebrata</taxon>
        <taxon>Euteleostomi</taxon>
        <taxon>Actinopterygii</taxon>
        <taxon>Neopterygii</taxon>
        <taxon>Teleostei</taxon>
        <taxon>Neoteleostei</taxon>
        <taxon>Acanthomorphata</taxon>
        <taxon>Carangaria</taxon>
        <taxon>Carangaria incertae sedis</taxon>
        <taxon>Centropomidae</taxon>
        <taxon>Lates</taxon>
    </lineage>
</organism>
<evidence type="ECO:0000256" key="5">
    <source>
        <dbReference type="ARBA" id="ARBA00022475"/>
    </source>
</evidence>
<dbReference type="PROSITE" id="PS00028">
    <property type="entry name" value="ZINC_FINGER_C2H2_1"/>
    <property type="match status" value="3"/>
</dbReference>
<evidence type="ECO:0000256" key="4">
    <source>
        <dbReference type="ARBA" id="ARBA00015523"/>
    </source>
</evidence>
<evidence type="ECO:0000256" key="9">
    <source>
        <dbReference type="ARBA" id="ARBA00022753"/>
    </source>
</evidence>
<gene>
    <name evidence="23" type="ORF">AKAME5_001274300</name>
</gene>
<dbReference type="FunFam" id="3.30.160.60:FF:000358">
    <property type="entry name" value="zinc finger protein 24"/>
    <property type="match status" value="1"/>
</dbReference>
<evidence type="ECO:0000256" key="14">
    <source>
        <dbReference type="ARBA" id="ARBA00023136"/>
    </source>
</evidence>
<feature type="compositionally biased region" description="Basic and acidic residues" evidence="19">
    <location>
        <begin position="1116"/>
        <end position="1127"/>
    </location>
</feature>
<dbReference type="Pfam" id="PF00096">
    <property type="entry name" value="zf-C2H2"/>
    <property type="match status" value="3"/>
</dbReference>
<evidence type="ECO:0000313" key="23">
    <source>
        <dbReference type="EMBL" id="GLD60881.1"/>
    </source>
</evidence>
<feature type="domain" description="C2H2-type" evidence="21">
    <location>
        <begin position="356"/>
        <end position="374"/>
    </location>
</feature>
<dbReference type="GO" id="GO:0055038">
    <property type="term" value="C:recycling endosome membrane"/>
    <property type="evidence" value="ECO:0007669"/>
    <property type="project" value="UniProtKB-SubCell"/>
</dbReference>
<dbReference type="InterPro" id="IPR000306">
    <property type="entry name" value="Znf_FYVE"/>
</dbReference>
<dbReference type="GO" id="GO:0045773">
    <property type="term" value="P:positive regulation of axon extension"/>
    <property type="evidence" value="ECO:0007669"/>
    <property type="project" value="TreeGrafter"/>
</dbReference>
<evidence type="ECO:0000256" key="1">
    <source>
        <dbReference type="ARBA" id="ARBA00004195"/>
    </source>
</evidence>
<dbReference type="GO" id="GO:0071787">
    <property type="term" value="P:endoplasmic reticulum tubular network formation"/>
    <property type="evidence" value="ECO:0007669"/>
    <property type="project" value="InterPro"/>
</dbReference>
<dbReference type="GO" id="GO:0072659">
    <property type="term" value="P:protein localization to plasma membrane"/>
    <property type="evidence" value="ECO:0007669"/>
    <property type="project" value="InterPro"/>
</dbReference>
<dbReference type="Pfam" id="PF01363">
    <property type="entry name" value="FYVE"/>
    <property type="match status" value="1"/>
</dbReference>
<dbReference type="PANTHER" id="PTHR14543:SF1">
    <property type="entry name" value="PROTRUDIN"/>
    <property type="match status" value="1"/>
</dbReference>
<dbReference type="SUPFAM" id="SSF57667">
    <property type="entry name" value="beta-beta-alpha zinc fingers"/>
    <property type="match status" value="2"/>
</dbReference>
<feature type="compositionally biased region" description="Polar residues" evidence="19">
    <location>
        <begin position="514"/>
        <end position="523"/>
    </location>
</feature>
<dbReference type="SMART" id="SM00064">
    <property type="entry name" value="FYVE"/>
    <property type="match status" value="1"/>
</dbReference>
<feature type="transmembrane region" description="Helical" evidence="20">
    <location>
        <begin position="585"/>
        <end position="604"/>
    </location>
</feature>
<feature type="compositionally biased region" description="Basic residues" evidence="19">
    <location>
        <begin position="1"/>
        <end position="13"/>
    </location>
</feature>
<dbReference type="InterPro" id="IPR036236">
    <property type="entry name" value="Znf_C2H2_sf"/>
</dbReference>
<dbReference type="FunFam" id="3.30.160.60:FF:000624">
    <property type="entry name" value="zinc finger protein 697"/>
    <property type="match status" value="1"/>
</dbReference>
<feature type="region of interest" description="Disordered" evidence="19">
    <location>
        <begin position="1083"/>
        <end position="1127"/>
    </location>
</feature>
<feature type="domain" description="C2H2-type" evidence="21">
    <location>
        <begin position="408"/>
        <end position="435"/>
    </location>
</feature>
<dbReference type="GO" id="GO:0032584">
    <property type="term" value="C:growth cone membrane"/>
    <property type="evidence" value="ECO:0007669"/>
    <property type="project" value="UniProtKB-SubCell"/>
</dbReference>
<evidence type="ECO:0000256" key="19">
    <source>
        <dbReference type="SAM" id="MobiDB-lite"/>
    </source>
</evidence>
<evidence type="ECO:0000256" key="12">
    <source>
        <dbReference type="ARBA" id="ARBA00022833"/>
    </source>
</evidence>
<feature type="region of interest" description="Disordered" evidence="19">
    <location>
        <begin position="100"/>
        <end position="183"/>
    </location>
</feature>
<evidence type="ECO:0000256" key="11">
    <source>
        <dbReference type="ARBA" id="ARBA00022824"/>
    </source>
</evidence>
<feature type="domain" description="C2H2-type" evidence="21">
    <location>
        <begin position="436"/>
        <end position="463"/>
    </location>
</feature>
<dbReference type="GO" id="GO:0071782">
    <property type="term" value="C:endoplasmic reticulum tubular network"/>
    <property type="evidence" value="ECO:0007669"/>
    <property type="project" value="TreeGrafter"/>
</dbReference>
<evidence type="ECO:0000256" key="7">
    <source>
        <dbReference type="ARBA" id="ARBA00022723"/>
    </source>
</evidence>
<dbReference type="InterPro" id="IPR011011">
    <property type="entry name" value="Znf_FYVE_PHD"/>
</dbReference>
<proteinExistence type="predicted"/>
<dbReference type="PANTHER" id="PTHR14543">
    <property type="entry name" value="PROTRUDIN"/>
    <property type="match status" value="1"/>
</dbReference>
<dbReference type="Gene3D" id="3.30.40.10">
    <property type="entry name" value="Zinc/RING finger domain, C3HC4 (zinc finger)"/>
    <property type="match status" value="1"/>
</dbReference>
<dbReference type="PROSITE" id="PS50157">
    <property type="entry name" value="ZINC_FINGER_C2H2_2"/>
    <property type="match status" value="4"/>
</dbReference>
<dbReference type="CDD" id="cd15723">
    <property type="entry name" value="FYVE_protrudin"/>
    <property type="match status" value="1"/>
</dbReference>
<keyword evidence="5" id="KW-1003">Cell membrane</keyword>
<dbReference type="SUPFAM" id="SSF57903">
    <property type="entry name" value="FYVE/PHD zinc finger"/>
    <property type="match status" value="1"/>
</dbReference>
<keyword evidence="9" id="KW-0967">Endosome</keyword>
<dbReference type="SMART" id="SM00355">
    <property type="entry name" value="ZnF_C2H2"/>
    <property type="match status" value="4"/>
</dbReference>
<feature type="compositionally biased region" description="Polar residues" evidence="19">
    <location>
        <begin position="1090"/>
        <end position="1106"/>
    </location>
</feature>
<keyword evidence="12" id="KW-0862">Zinc</keyword>
<dbReference type="FunFam" id="3.30.40.10:FF:000102">
    <property type="entry name" value="protrudin isoform X2"/>
    <property type="match status" value="1"/>
</dbReference>
<dbReference type="GO" id="GO:0031175">
    <property type="term" value="P:neuron projection development"/>
    <property type="evidence" value="ECO:0007669"/>
    <property type="project" value="TreeGrafter"/>
</dbReference>
<evidence type="ECO:0000256" key="6">
    <source>
        <dbReference type="ARBA" id="ARBA00022692"/>
    </source>
</evidence>
<feature type="compositionally biased region" description="Basic and acidic residues" evidence="19">
    <location>
        <begin position="146"/>
        <end position="164"/>
    </location>
</feature>
<dbReference type="Proteomes" id="UP001279410">
    <property type="component" value="Unassembled WGS sequence"/>
</dbReference>
<dbReference type="PROSITE" id="PS50178">
    <property type="entry name" value="ZF_FYVE"/>
    <property type="match status" value="1"/>
</dbReference>
<comment type="caution">
    <text evidence="23">The sequence shown here is derived from an EMBL/GenBank/DDBJ whole genome shotgun (WGS) entry which is preliminary data.</text>
</comment>
<protein>
    <recommendedName>
        <fullName evidence="4">Protrudin</fullName>
    </recommendedName>
    <alternativeName>
        <fullName evidence="16">Zinc finger FYVE domain-containing protein 27</fullName>
    </alternativeName>
</protein>
<feature type="region of interest" description="Disordered" evidence="19">
    <location>
        <begin position="1"/>
        <end position="20"/>
    </location>
</feature>
<keyword evidence="10 17" id="KW-0863">Zinc-finger</keyword>
<dbReference type="GO" id="GO:0016192">
    <property type="term" value="P:vesicle-mediated transport"/>
    <property type="evidence" value="ECO:0007669"/>
    <property type="project" value="InterPro"/>
</dbReference>
<feature type="coiled-coil region" evidence="18">
    <location>
        <begin position="61"/>
        <end position="88"/>
    </location>
</feature>
<feature type="region of interest" description="Disordered" evidence="19">
    <location>
        <begin position="514"/>
        <end position="550"/>
    </location>
</feature>
<feature type="compositionally biased region" description="Acidic residues" evidence="19">
    <location>
        <begin position="789"/>
        <end position="799"/>
    </location>
</feature>